<dbReference type="PANTHER" id="PTHR35897:SF1">
    <property type="entry name" value="METHYLTRANSFERASE AUSD"/>
    <property type="match status" value="1"/>
</dbReference>
<dbReference type="PANTHER" id="PTHR35897">
    <property type="entry name" value="METHYLTRANSFERASE AUSD"/>
    <property type="match status" value="1"/>
</dbReference>
<comment type="pathway">
    <text evidence="1">Secondary metabolite biosynthesis.</text>
</comment>
<dbReference type="Gene3D" id="3.40.50.150">
    <property type="entry name" value="Vaccinia Virus protein VP39"/>
    <property type="match status" value="1"/>
</dbReference>
<accession>A0A1L7WJK6</accession>
<evidence type="ECO:0000256" key="1">
    <source>
        <dbReference type="ARBA" id="ARBA00005179"/>
    </source>
</evidence>
<evidence type="ECO:0000256" key="2">
    <source>
        <dbReference type="ARBA" id="ARBA00022679"/>
    </source>
</evidence>
<gene>
    <name evidence="6" type="ORF">PAC_02834</name>
</gene>
<keyword evidence="2" id="KW-0808">Transferase</keyword>
<proteinExistence type="inferred from homology"/>
<dbReference type="Proteomes" id="UP000184330">
    <property type="component" value="Unassembled WGS sequence"/>
</dbReference>
<dbReference type="CDD" id="cd02440">
    <property type="entry name" value="AdoMet_MTases"/>
    <property type="match status" value="1"/>
</dbReference>
<evidence type="ECO:0000313" key="6">
    <source>
        <dbReference type="EMBL" id="CZR52956.1"/>
    </source>
</evidence>
<dbReference type="InterPro" id="IPR051654">
    <property type="entry name" value="Meroterpenoid_MTases"/>
</dbReference>
<protein>
    <recommendedName>
        <fullName evidence="5">Methyltransferase domain-containing protein</fullName>
    </recommendedName>
</protein>
<dbReference type="Pfam" id="PF13649">
    <property type="entry name" value="Methyltransf_25"/>
    <property type="match status" value="1"/>
</dbReference>
<dbReference type="AlphaFoldDB" id="A0A1L7WJK6"/>
<evidence type="ECO:0000256" key="4">
    <source>
        <dbReference type="ARBA" id="ARBA00038314"/>
    </source>
</evidence>
<feature type="domain" description="Methyltransferase" evidence="5">
    <location>
        <begin position="101"/>
        <end position="202"/>
    </location>
</feature>
<dbReference type="EMBL" id="FJOG01000003">
    <property type="protein sequence ID" value="CZR52956.1"/>
    <property type="molecule type" value="Genomic_DNA"/>
</dbReference>
<dbReference type="GO" id="GO:0016740">
    <property type="term" value="F:transferase activity"/>
    <property type="evidence" value="ECO:0007669"/>
    <property type="project" value="UniProtKB-KW"/>
</dbReference>
<comment type="similarity">
    <text evidence="4">Belongs to the class I-like SAM-binding methyltransferase superfamily.</text>
</comment>
<sequence length="287" mass="32811">MAHTDVPEALAKIDRRSKDIPWYSSDMGNKLGDSARELLEKYSKIPADEVESHVYAVRDEAWQVWPYPCIGQFRFLDLGITLNSNYAMILERLKKGDQNFLDLGCCFGQELRKLAADGAPSENLYGTDLRPEFFDLGYKLFRDKDTLKSRFIAADIFDPKSELHELDGHIDIIYAGSFLHLFDYKGQFEACKAIVNLLSDKGDSLLVGRQVGNLTAGERVHRTNKSGSMFRHNAESFNKMWEEVGKETGTKWRVDVNEHLVEPGVGERRRLEEPELQRIGFAVFRQV</sequence>
<keyword evidence="3" id="KW-0949">S-adenosyl-L-methionine</keyword>
<reference evidence="6 7" key="1">
    <citation type="submission" date="2016-03" db="EMBL/GenBank/DDBJ databases">
        <authorList>
            <person name="Ploux O."/>
        </authorList>
    </citation>
    <scope>NUCLEOTIDE SEQUENCE [LARGE SCALE GENOMIC DNA]</scope>
    <source>
        <strain evidence="6 7">UAMH 11012</strain>
    </source>
</reference>
<dbReference type="SUPFAM" id="SSF53335">
    <property type="entry name" value="S-adenosyl-L-methionine-dependent methyltransferases"/>
    <property type="match status" value="1"/>
</dbReference>
<evidence type="ECO:0000313" key="7">
    <source>
        <dbReference type="Proteomes" id="UP000184330"/>
    </source>
</evidence>
<organism evidence="6 7">
    <name type="scientific">Phialocephala subalpina</name>
    <dbReference type="NCBI Taxonomy" id="576137"/>
    <lineage>
        <taxon>Eukaryota</taxon>
        <taxon>Fungi</taxon>
        <taxon>Dikarya</taxon>
        <taxon>Ascomycota</taxon>
        <taxon>Pezizomycotina</taxon>
        <taxon>Leotiomycetes</taxon>
        <taxon>Helotiales</taxon>
        <taxon>Mollisiaceae</taxon>
        <taxon>Phialocephala</taxon>
        <taxon>Phialocephala fortinii species complex</taxon>
    </lineage>
</organism>
<dbReference type="InterPro" id="IPR029063">
    <property type="entry name" value="SAM-dependent_MTases_sf"/>
</dbReference>
<dbReference type="OrthoDB" id="2094832at2759"/>
<evidence type="ECO:0000259" key="5">
    <source>
        <dbReference type="Pfam" id="PF13649"/>
    </source>
</evidence>
<evidence type="ECO:0000256" key="3">
    <source>
        <dbReference type="ARBA" id="ARBA00022691"/>
    </source>
</evidence>
<name>A0A1L7WJK6_9HELO</name>
<dbReference type="InterPro" id="IPR041698">
    <property type="entry name" value="Methyltransf_25"/>
</dbReference>
<keyword evidence="7" id="KW-1185">Reference proteome</keyword>
<dbReference type="STRING" id="576137.A0A1L7WJK6"/>